<reference evidence="7 8" key="1">
    <citation type="submission" date="2016-11" db="EMBL/GenBank/DDBJ databases">
        <title>Comparative genomics of Acidibacillus ferroxidans species.</title>
        <authorList>
            <person name="Oliveira G."/>
            <person name="Nunes G."/>
            <person name="Oliveira R."/>
            <person name="Araujo F."/>
            <person name="Salim A."/>
            <person name="Scholte L."/>
            <person name="Morais D."/>
            <person name="Nancucheo I."/>
            <person name="Johnson D.B."/>
            <person name="Grail B."/>
            <person name="Bittencourt J."/>
            <person name="Valadares R."/>
        </authorList>
    </citation>
    <scope>NUCLEOTIDE SEQUENCE [LARGE SCALE GENOMIC DNA]</scope>
    <source>
        <strain evidence="7 8">Y002</strain>
    </source>
</reference>
<dbReference type="InterPro" id="IPR000595">
    <property type="entry name" value="cNMP-bd_dom"/>
</dbReference>
<dbReference type="InterPro" id="IPR018490">
    <property type="entry name" value="cNMP-bd_dom_sf"/>
</dbReference>
<evidence type="ECO:0000256" key="4">
    <source>
        <dbReference type="ARBA" id="ARBA00023163"/>
    </source>
</evidence>
<evidence type="ECO:0000256" key="1">
    <source>
        <dbReference type="ARBA" id="ARBA00023015"/>
    </source>
</evidence>
<proteinExistence type="predicted"/>
<keyword evidence="8" id="KW-1185">Reference proteome</keyword>
<dbReference type="SMART" id="SM00419">
    <property type="entry name" value="HTH_CRP"/>
    <property type="match status" value="1"/>
</dbReference>
<dbReference type="CDD" id="cd00038">
    <property type="entry name" value="CAP_ED"/>
    <property type="match status" value="1"/>
</dbReference>
<dbReference type="PROSITE" id="PS50042">
    <property type="entry name" value="CNMP_BINDING_3"/>
    <property type="match status" value="1"/>
</dbReference>
<dbReference type="SUPFAM" id="SSF51206">
    <property type="entry name" value="cAMP-binding domain-like"/>
    <property type="match status" value="1"/>
</dbReference>
<dbReference type="InterPro" id="IPR036390">
    <property type="entry name" value="WH_DNA-bd_sf"/>
</dbReference>
<evidence type="ECO:0000259" key="5">
    <source>
        <dbReference type="PROSITE" id="PS50042"/>
    </source>
</evidence>
<dbReference type="AlphaFoldDB" id="A0A2U3D759"/>
<dbReference type="GO" id="GO:0003677">
    <property type="term" value="F:DNA binding"/>
    <property type="evidence" value="ECO:0007669"/>
    <property type="project" value="UniProtKB-KW"/>
</dbReference>
<keyword evidence="1" id="KW-0805">Transcription regulation</keyword>
<evidence type="ECO:0000256" key="3">
    <source>
        <dbReference type="ARBA" id="ARBA00023159"/>
    </source>
</evidence>
<dbReference type="Proteomes" id="UP000245380">
    <property type="component" value="Unassembled WGS sequence"/>
</dbReference>
<keyword evidence="2" id="KW-0238">DNA-binding</keyword>
<comment type="caution">
    <text evidence="7">The sequence shown here is derived from an EMBL/GenBank/DDBJ whole genome shotgun (WGS) entry which is preliminary data.</text>
</comment>
<dbReference type="EMBL" id="MPDK01000018">
    <property type="protein sequence ID" value="PWI57107.1"/>
    <property type="molecule type" value="Genomic_DNA"/>
</dbReference>
<dbReference type="Pfam" id="PF00027">
    <property type="entry name" value="cNMP_binding"/>
    <property type="match status" value="1"/>
</dbReference>
<dbReference type="PRINTS" id="PR00034">
    <property type="entry name" value="HTHCRP"/>
</dbReference>
<dbReference type="InterPro" id="IPR012318">
    <property type="entry name" value="HTH_CRP"/>
</dbReference>
<dbReference type="GO" id="GO:0003700">
    <property type="term" value="F:DNA-binding transcription factor activity"/>
    <property type="evidence" value="ECO:0007669"/>
    <property type="project" value="TreeGrafter"/>
</dbReference>
<dbReference type="InterPro" id="IPR050397">
    <property type="entry name" value="Env_Response_Regulators"/>
</dbReference>
<keyword evidence="3" id="KW-0010">Activator</keyword>
<dbReference type="SUPFAM" id="SSF46785">
    <property type="entry name" value="Winged helix' DNA-binding domain"/>
    <property type="match status" value="1"/>
</dbReference>
<protein>
    <submittedName>
        <fullName evidence="7">Crp/Fnr family transcriptional regulator</fullName>
    </submittedName>
</protein>
<dbReference type="GO" id="GO:0005829">
    <property type="term" value="C:cytosol"/>
    <property type="evidence" value="ECO:0007669"/>
    <property type="project" value="TreeGrafter"/>
</dbReference>
<feature type="domain" description="HTH crp-type" evidence="6">
    <location>
        <begin position="146"/>
        <end position="218"/>
    </location>
</feature>
<dbReference type="Pfam" id="PF13545">
    <property type="entry name" value="HTH_Crp_2"/>
    <property type="match status" value="1"/>
</dbReference>
<evidence type="ECO:0000313" key="8">
    <source>
        <dbReference type="Proteomes" id="UP000245380"/>
    </source>
</evidence>
<feature type="domain" description="Cyclic nucleotide-binding" evidence="5">
    <location>
        <begin position="12"/>
        <end position="132"/>
    </location>
</feature>
<dbReference type="InterPro" id="IPR036388">
    <property type="entry name" value="WH-like_DNA-bd_sf"/>
</dbReference>
<dbReference type="RefSeq" id="WP_109431079.1">
    <property type="nucleotide sequence ID" value="NZ_MPDK01000018.1"/>
</dbReference>
<sequence length="227" mass="26186">MEVMHSLRQIDLFRDLTEAEFDHLQDIMHVLHVSRGECIFVEGQKRTAIYFVERGLVKISRVDIEGREHIVNLLGVQSLFPHVGFFDSGPYPGTAEAVVDCTLFAMSIAMFEELLLQHPGMMQKMLRVLGNMIIQLQSKLQQLAVFGARERVLTLILHFIEEHGRVELDGVHVHLPVTHAEIANMVALSRESVSRIWKDLRREGIVKGHKEEWIFDLQWYKSLLHSQ</sequence>
<dbReference type="Gene3D" id="1.10.10.10">
    <property type="entry name" value="Winged helix-like DNA-binding domain superfamily/Winged helix DNA-binding domain"/>
    <property type="match status" value="1"/>
</dbReference>
<dbReference type="PANTHER" id="PTHR24567">
    <property type="entry name" value="CRP FAMILY TRANSCRIPTIONAL REGULATORY PROTEIN"/>
    <property type="match status" value="1"/>
</dbReference>
<dbReference type="InterPro" id="IPR014710">
    <property type="entry name" value="RmlC-like_jellyroll"/>
</dbReference>
<dbReference type="OrthoDB" id="9810708at2"/>
<evidence type="ECO:0000259" key="6">
    <source>
        <dbReference type="PROSITE" id="PS51063"/>
    </source>
</evidence>
<accession>A0A2U3D759</accession>
<evidence type="ECO:0000256" key="2">
    <source>
        <dbReference type="ARBA" id="ARBA00023125"/>
    </source>
</evidence>
<organism evidence="7 8">
    <name type="scientific">Sulfoacidibacillus thermotolerans</name>
    <name type="common">Acidibacillus sulfuroxidans</name>
    <dbReference type="NCBI Taxonomy" id="1765684"/>
    <lineage>
        <taxon>Bacteria</taxon>
        <taxon>Bacillati</taxon>
        <taxon>Bacillota</taxon>
        <taxon>Bacilli</taxon>
        <taxon>Bacillales</taxon>
        <taxon>Alicyclobacillaceae</taxon>
        <taxon>Sulfoacidibacillus</taxon>
    </lineage>
</organism>
<name>A0A2U3D759_SULT2</name>
<dbReference type="SMART" id="SM00100">
    <property type="entry name" value="cNMP"/>
    <property type="match status" value="1"/>
</dbReference>
<keyword evidence="4" id="KW-0804">Transcription</keyword>
<dbReference type="PANTHER" id="PTHR24567:SF26">
    <property type="entry name" value="REGULATORY PROTEIN YEIL"/>
    <property type="match status" value="1"/>
</dbReference>
<gene>
    <name evidence="7" type="ORF">BM613_10130</name>
</gene>
<dbReference type="Gene3D" id="2.60.120.10">
    <property type="entry name" value="Jelly Rolls"/>
    <property type="match status" value="1"/>
</dbReference>
<dbReference type="PROSITE" id="PS51063">
    <property type="entry name" value="HTH_CRP_2"/>
    <property type="match status" value="1"/>
</dbReference>
<evidence type="ECO:0000313" key="7">
    <source>
        <dbReference type="EMBL" id="PWI57107.1"/>
    </source>
</evidence>